<dbReference type="HOGENOM" id="CLU_1939592_0_0_1"/>
<dbReference type="VEuPathDB" id="MicrosporidiaDB:THOM_0281"/>
<evidence type="ECO:0000313" key="4">
    <source>
        <dbReference type="Proteomes" id="UP000011185"/>
    </source>
</evidence>
<feature type="compositionally biased region" description="Polar residues" evidence="1">
    <location>
        <begin position="112"/>
        <end position="123"/>
    </location>
</feature>
<evidence type="ECO:0000313" key="3">
    <source>
        <dbReference type="EMBL" id="ELQ76727.1"/>
    </source>
</evidence>
<feature type="signal peptide" evidence="2">
    <location>
        <begin position="1"/>
        <end position="33"/>
    </location>
</feature>
<dbReference type="AlphaFoldDB" id="L7K0H2"/>
<dbReference type="InParanoid" id="L7K0H2"/>
<dbReference type="EMBL" id="JH993826">
    <property type="protein sequence ID" value="ELQ76727.1"/>
    <property type="molecule type" value="Genomic_DNA"/>
</dbReference>
<sequence length="130" mass="14797">MERNRTIKENVFIAAMRFLFLKLYNLFMSGANSDDTSVANETVVEKESPLAGPNEWVIVQYPDDSHLVGKSEEQPVEEESGLYSFSEACMPFEPEPHTNIQPWSRPTEPREQLTNPLRSGNTSEESRGFN</sequence>
<keyword evidence="2" id="KW-0732">Signal</keyword>
<gene>
    <name evidence="3" type="ORF">THOM_0281</name>
</gene>
<evidence type="ECO:0000256" key="2">
    <source>
        <dbReference type="SAM" id="SignalP"/>
    </source>
</evidence>
<dbReference type="Proteomes" id="UP000011185">
    <property type="component" value="Unassembled WGS sequence"/>
</dbReference>
<feature type="chain" id="PRO_5003979030" evidence="2">
    <location>
        <begin position="34"/>
        <end position="130"/>
    </location>
</feature>
<evidence type="ECO:0000256" key="1">
    <source>
        <dbReference type="SAM" id="MobiDB-lite"/>
    </source>
</evidence>
<name>L7K0H2_TRAHO</name>
<reference evidence="3 4" key="1">
    <citation type="journal article" date="2012" name="PLoS Pathog.">
        <title>The genome of the obligate intracellular parasite Trachipleistophora hominis: new insights into microsporidian genome dynamics and reductive evolution.</title>
        <authorList>
            <person name="Heinz E."/>
            <person name="Williams T.A."/>
            <person name="Nakjang S."/>
            <person name="Noel C.J."/>
            <person name="Swan D.C."/>
            <person name="Goldberg A.V."/>
            <person name="Harris S.R."/>
            <person name="Weinmaier T."/>
            <person name="Markert S."/>
            <person name="Becher D."/>
            <person name="Bernhardt J."/>
            <person name="Dagan T."/>
            <person name="Hacker C."/>
            <person name="Lucocq J.M."/>
            <person name="Schweder T."/>
            <person name="Rattei T."/>
            <person name="Hall N."/>
            <person name="Hirt R.P."/>
            <person name="Embley T.M."/>
        </authorList>
    </citation>
    <scope>NUCLEOTIDE SEQUENCE [LARGE SCALE GENOMIC DNA]</scope>
</reference>
<protein>
    <submittedName>
        <fullName evidence="3">Uncharacterized protein</fullName>
    </submittedName>
</protein>
<proteinExistence type="predicted"/>
<keyword evidence="4" id="KW-1185">Reference proteome</keyword>
<organism evidence="3 4">
    <name type="scientific">Trachipleistophora hominis</name>
    <name type="common">Microsporidian parasite</name>
    <dbReference type="NCBI Taxonomy" id="72359"/>
    <lineage>
        <taxon>Eukaryota</taxon>
        <taxon>Fungi</taxon>
        <taxon>Fungi incertae sedis</taxon>
        <taxon>Microsporidia</taxon>
        <taxon>Pleistophoridae</taxon>
        <taxon>Trachipleistophora</taxon>
    </lineage>
</organism>
<accession>L7K0H2</accession>
<feature type="region of interest" description="Disordered" evidence="1">
    <location>
        <begin position="91"/>
        <end position="130"/>
    </location>
</feature>